<gene>
    <name evidence="2" type="ORF">SAMN04488128_102117</name>
</gene>
<proteinExistence type="predicted"/>
<name>A0A1T4Q1H5_9BACT</name>
<keyword evidence="1" id="KW-0472">Membrane</keyword>
<feature type="transmembrane region" description="Helical" evidence="1">
    <location>
        <begin position="52"/>
        <end position="73"/>
    </location>
</feature>
<reference evidence="3" key="1">
    <citation type="submission" date="2017-02" db="EMBL/GenBank/DDBJ databases">
        <authorList>
            <person name="Varghese N."/>
            <person name="Submissions S."/>
        </authorList>
    </citation>
    <scope>NUCLEOTIDE SEQUENCE [LARGE SCALE GENOMIC DNA]</scope>
    <source>
        <strain evidence="3">DSM 22224</strain>
    </source>
</reference>
<dbReference type="AlphaFoldDB" id="A0A1T4Q1H5"/>
<dbReference type="EMBL" id="FUWZ01000002">
    <property type="protein sequence ID" value="SJZ97579.1"/>
    <property type="molecule type" value="Genomic_DNA"/>
</dbReference>
<keyword evidence="1" id="KW-1133">Transmembrane helix</keyword>
<keyword evidence="3" id="KW-1185">Reference proteome</keyword>
<feature type="transmembrane region" description="Helical" evidence="1">
    <location>
        <begin position="20"/>
        <end position="40"/>
    </location>
</feature>
<protein>
    <submittedName>
        <fullName evidence="2">Uncharacterized protein</fullName>
    </submittedName>
</protein>
<dbReference type="RefSeq" id="WP_078668709.1">
    <property type="nucleotide sequence ID" value="NZ_FUWZ01000002.1"/>
</dbReference>
<dbReference type="STRING" id="634771.SAMN04488128_102117"/>
<dbReference type="Proteomes" id="UP000190367">
    <property type="component" value="Unassembled WGS sequence"/>
</dbReference>
<sequence length="177" mass="20478">MEKKFPVEYWLVAKPKRKLLIAFAIFLPLFALYAIWVHSYESALMALRIPGLVRMVVLLLPFVGVMLAIGHYLGGMWYRCEQLIFTTDSLLFVRRGKEVVFRRKNITRFKITEQTDKGIITSYFFTANGINYSVYTSGTAVMHDFIHQAFVHFFSLDSRVPVVAGARGVEVREYLLR</sequence>
<keyword evidence="1" id="KW-0812">Transmembrane</keyword>
<organism evidence="2 3">
    <name type="scientific">Chitinophaga eiseniae</name>
    <dbReference type="NCBI Taxonomy" id="634771"/>
    <lineage>
        <taxon>Bacteria</taxon>
        <taxon>Pseudomonadati</taxon>
        <taxon>Bacteroidota</taxon>
        <taxon>Chitinophagia</taxon>
        <taxon>Chitinophagales</taxon>
        <taxon>Chitinophagaceae</taxon>
        <taxon>Chitinophaga</taxon>
    </lineage>
</organism>
<accession>A0A1T4Q1H5</accession>
<evidence type="ECO:0000256" key="1">
    <source>
        <dbReference type="SAM" id="Phobius"/>
    </source>
</evidence>
<evidence type="ECO:0000313" key="3">
    <source>
        <dbReference type="Proteomes" id="UP000190367"/>
    </source>
</evidence>
<evidence type="ECO:0000313" key="2">
    <source>
        <dbReference type="EMBL" id="SJZ97579.1"/>
    </source>
</evidence>